<evidence type="ECO:0000313" key="3">
    <source>
        <dbReference type="EMBL" id="KTB38684.1"/>
    </source>
</evidence>
<feature type="domain" description="DUF6533" evidence="2">
    <location>
        <begin position="45"/>
        <end position="84"/>
    </location>
</feature>
<name>A0A0W0FQN0_MONRR</name>
<dbReference type="AlphaFoldDB" id="A0A0W0FQN0"/>
<keyword evidence="1" id="KW-0812">Transmembrane</keyword>
<keyword evidence="1" id="KW-1133">Transmembrane helix</keyword>
<feature type="transmembrane region" description="Helical" evidence="1">
    <location>
        <begin position="265"/>
        <end position="289"/>
    </location>
</feature>
<organism evidence="3 4">
    <name type="scientific">Moniliophthora roreri</name>
    <name type="common">Frosty pod rot fungus</name>
    <name type="synonym">Monilia roreri</name>
    <dbReference type="NCBI Taxonomy" id="221103"/>
    <lineage>
        <taxon>Eukaryota</taxon>
        <taxon>Fungi</taxon>
        <taxon>Dikarya</taxon>
        <taxon>Basidiomycota</taxon>
        <taxon>Agaricomycotina</taxon>
        <taxon>Agaricomycetes</taxon>
        <taxon>Agaricomycetidae</taxon>
        <taxon>Agaricales</taxon>
        <taxon>Marasmiineae</taxon>
        <taxon>Marasmiaceae</taxon>
        <taxon>Moniliophthora</taxon>
    </lineage>
</organism>
<feature type="transmembrane region" description="Helical" evidence="1">
    <location>
        <begin position="225"/>
        <end position="244"/>
    </location>
</feature>
<comment type="caution">
    <text evidence="3">The sequence shown here is derived from an EMBL/GenBank/DDBJ whole genome shotgun (WGS) entry which is preliminary data.</text>
</comment>
<keyword evidence="1" id="KW-0472">Membrane</keyword>
<dbReference type="InterPro" id="IPR045340">
    <property type="entry name" value="DUF6533"/>
</dbReference>
<dbReference type="Proteomes" id="UP000054988">
    <property type="component" value="Unassembled WGS sequence"/>
</dbReference>
<accession>A0A0W0FQN0</accession>
<evidence type="ECO:0000259" key="2">
    <source>
        <dbReference type="Pfam" id="PF20151"/>
    </source>
</evidence>
<evidence type="ECO:0000313" key="4">
    <source>
        <dbReference type="Proteomes" id="UP000054988"/>
    </source>
</evidence>
<gene>
    <name evidence="3" type="ORF">WG66_8689</name>
</gene>
<evidence type="ECO:0000256" key="1">
    <source>
        <dbReference type="SAM" id="Phobius"/>
    </source>
</evidence>
<feature type="transmembrane region" description="Helical" evidence="1">
    <location>
        <begin position="78"/>
        <end position="98"/>
    </location>
</feature>
<dbReference type="EMBL" id="LATX01001734">
    <property type="protein sequence ID" value="KTB38684.1"/>
    <property type="molecule type" value="Genomic_DNA"/>
</dbReference>
<dbReference type="Pfam" id="PF20151">
    <property type="entry name" value="DUF6533"/>
    <property type="match status" value="1"/>
</dbReference>
<proteinExistence type="predicted"/>
<protein>
    <recommendedName>
        <fullName evidence="2">DUF6533 domain-containing protein</fullName>
    </recommendedName>
</protein>
<sequence>MLSLCQLDAPFRPASRLFSHGKHFVDLTEDDVREHHVHSIAQVFAISTLLWDYLITLDKEIDSIWMRPKSRGVITFLAFRYLTLTTNISAFIFSFYPLEPEVSCSFNALFVILDPSVFRCRRRGVEVLASTVKFFSSFHSAQFAASLVFCNPPSLLIRPYSIIDLSHLRSILLRPENSMVIWNSHRVCGGILWQQFVLSRQDKVRYPILAECHVGISYETAIRIAGLWLTLFVYDTVIFSLTAARTYQFWRKVHLQHLHPSLLSLFFRDGAVYFGVMALVNLANILTFYNGYSNQTSYIAAFGRGHDDTLMSGKKAWAINYSANYSYFQAHQDQLEFSKWVNIFDNGRTCSKSSKNLRETLIEVVEEFAHYDLGSRSGMESAAWDLESRICAVSSGFKEAKEITGSKVGLA</sequence>
<reference evidence="3 4" key="1">
    <citation type="submission" date="2015-12" db="EMBL/GenBank/DDBJ databases">
        <title>Draft genome sequence of Moniliophthora roreri, the causal agent of frosty pod rot of cacao.</title>
        <authorList>
            <person name="Aime M.C."/>
            <person name="Diaz-Valderrama J.R."/>
            <person name="Kijpornyongpan T."/>
            <person name="Phillips-Mora W."/>
        </authorList>
    </citation>
    <scope>NUCLEOTIDE SEQUENCE [LARGE SCALE GENOMIC DNA]</scope>
    <source>
        <strain evidence="3 4">MCA 2952</strain>
    </source>
</reference>